<dbReference type="HOGENOM" id="CLU_079546_0_0_2"/>
<keyword evidence="7 11" id="KW-0418">Kinase</keyword>
<comment type="activity regulation">
    <text evidence="11">Inhibited by UTP.</text>
</comment>
<feature type="binding site" evidence="11">
    <location>
        <position position="149"/>
    </location>
    <ligand>
        <name>ATP</name>
        <dbReference type="ChEBI" id="CHEBI:30616"/>
    </ligand>
</feature>
<evidence type="ECO:0000256" key="10">
    <source>
        <dbReference type="ARBA" id="ARBA00047767"/>
    </source>
</evidence>
<protein>
    <recommendedName>
        <fullName evidence="11">Uridylate kinase</fullName>
        <shortName evidence="11">UK</shortName>
        <ecNumber evidence="11">2.7.4.22</ecNumber>
    </recommendedName>
    <alternativeName>
        <fullName evidence="11">Uridine monophosphate kinase</fullName>
        <shortName evidence="11">UMP kinase</shortName>
        <shortName evidence="11">UMPK</shortName>
    </alternativeName>
</protein>
<proteinExistence type="inferred from homology"/>
<feature type="binding site" evidence="11">
    <location>
        <begin position="10"/>
        <end position="11"/>
    </location>
    <ligand>
        <name>ATP</name>
        <dbReference type="ChEBI" id="CHEBI:30616"/>
    </ligand>
</feature>
<dbReference type="Pfam" id="PF00696">
    <property type="entry name" value="AA_kinase"/>
    <property type="match status" value="1"/>
</dbReference>
<dbReference type="HAMAP" id="MF_01220_A">
    <property type="entry name" value="PyrH_A"/>
    <property type="match status" value="1"/>
</dbReference>
<sequence>MKKIVLSVGGSILVPSLESNNISKFSGILKELSKKYAVYVVVGGGGEARRYIDQARLLGIDEATSDELGILVTRINASMLVWALGDAAYRSVPEDYTEALIAGDSGKIVVMGGVTPAQTTDAVSAVLAERAGADFFVNVTSIDGIYSEDPKKNPGAVKYESITPDELLDIVSGAGMEAGSNTVIDLVAAKVLKRSGIPLVVIDGRRPENLRDALIDGKFSGSIVSPGGANPLDGI</sequence>
<evidence type="ECO:0000256" key="11">
    <source>
        <dbReference type="HAMAP-Rule" id="MF_01220"/>
    </source>
</evidence>
<accession>E1RJ87</accession>
<evidence type="ECO:0000256" key="3">
    <source>
        <dbReference type="ARBA" id="ARBA00007614"/>
    </source>
</evidence>
<keyword evidence="9 11" id="KW-0665">Pyrimidine biosynthesis</keyword>
<feature type="binding site" evidence="11">
    <location>
        <position position="146"/>
    </location>
    <ligand>
        <name>ATP</name>
        <dbReference type="ChEBI" id="CHEBI:30616"/>
    </ligand>
</feature>
<dbReference type="EMBL" id="CP002117">
    <property type="protein sequence ID" value="ADN35605.1"/>
    <property type="molecule type" value="Genomic_DNA"/>
</dbReference>
<feature type="domain" description="Aspartate/glutamate/uridylate kinase" evidence="12">
    <location>
        <begin position="2"/>
        <end position="203"/>
    </location>
</feature>
<name>E1RJ87_METP4</name>
<comment type="pathway">
    <text evidence="2 11">Pyrimidine metabolism; CTP biosynthesis via de novo pathway; UDP from UMP (UMPK route): step 1/1.</text>
</comment>
<dbReference type="GO" id="GO:0006225">
    <property type="term" value="P:UDP biosynthetic process"/>
    <property type="evidence" value="ECO:0007669"/>
    <property type="project" value="TreeGrafter"/>
</dbReference>
<dbReference type="GO" id="GO:0005737">
    <property type="term" value="C:cytoplasm"/>
    <property type="evidence" value="ECO:0007669"/>
    <property type="project" value="UniProtKB-SubCell"/>
</dbReference>
<dbReference type="GO" id="GO:0005524">
    <property type="term" value="F:ATP binding"/>
    <property type="evidence" value="ECO:0007669"/>
    <property type="project" value="UniProtKB-KW"/>
</dbReference>
<keyword evidence="4 11" id="KW-0963">Cytoplasm</keyword>
<dbReference type="AlphaFoldDB" id="E1RJ87"/>
<dbReference type="RefSeq" id="WP_013328783.1">
    <property type="nucleotide sequence ID" value="NC_014507.1"/>
</dbReference>
<evidence type="ECO:0000256" key="7">
    <source>
        <dbReference type="ARBA" id="ARBA00022777"/>
    </source>
</evidence>
<dbReference type="PANTHER" id="PTHR42833:SF4">
    <property type="entry name" value="URIDYLATE KINASE PUMPKIN, CHLOROPLASTIC"/>
    <property type="match status" value="1"/>
</dbReference>
<feature type="binding site" evidence="11">
    <location>
        <position position="45"/>
    </location>
    <ligand>
        <name>ATP</name>
        <dbReference type="ChEBI" id="CHEBI:30616"/>
    </ligand>
</feature>
<dbReference type="EC" id="2.7.4.22" evidence="11"/>
<dbReference type="SUPFAM" id="SSF53633">
    <property type="entry name" value="Carbamate kinase-like"/>
    <property type="match status" value="1"/>
</dbReference>
<dbReference type="InterPro" id="IPR036393">
    <property type="entry name" value="AceGlu_kinase-like_sf"/>
</dbReference>
<evidence type="ECO:0000256" key="8">
    <source>
        <dbReference type="ARBA" id="ARBA00022840"/>
    </source>
</evidence>
<feature type="binding site" evidence="11">
    <location>
        <begin position="114"/>
        <end position="120"/>
    </location>
    <ligand>
        <name>UMP</name>
        <dbReference type="ChEBI" id="CHEBI:57865"/>
    </ligand>
</feature>
<dbReference type="Gene3D" id="3.40.1160.10">
    <property type="entry name" value="Acetylglutamate kinase-like"/>
    <property type="match status" value="1"/>
</dbReference>
<dbReference type="Proteomes" id="UP000006565">
    <property type="component" value="Chromosome"/>
</dbReference>
<dbReference type="GeneID" id="9743292"/>
<reference evidence="13 14" key="1">
    <citation type="journal article" date="2010" name="Stand. Genomic Sci.">
        <title>Complete genome sequence of Methanoplanus petrolearius type strain (SEBR 4847).</title>
        <authorList>
            <person name="Brambilla E."/>
            <person name="Djao O.D."/>
            <person name="Daligault H."/>
            <person name="Lapidus A."/>
            <person name="Lucas S."/>
            <person name="Hammon N."/>
            <person name="Nolan M."/>
            <person name="Tice H."/>
            <person name="Cheng J.F."/>
            <person name="Han C."/>
            <person name="Tapia R."/>
            <person name="Goodwin L."/>
            <person name="Pitluck S."/>
            <person name="Liolios K."/>
            <person name="Ivanova N."/>
            <person name="Mavromatis K."/>
            <person name="Mikhailova N."/>
            <person name="Pati A."/>
            <person name="Chen A."/>
            <person name="Palaniappan K."/>
            <person name="Land M."/>
            <person name="Hauser L."/>
            <person name="Chang Y.J."/>
            <person name="Jeffries C.D."/>
            <person name="Rohde M."/>
            <person name="Spring S."/>
            <person name="Sikorski J."/>
            <person name="Goker M."/>
            <person name="Woyke T."/>
            <person name="Bristow J."/>
            <person name="Eisen J.A."/>
            <person name="Markowitz V."/>
            <person name="Hugenholtz P."/>
            <person name="Kyrpides N.C."/>
            <person name="Klenk H.P."/>
        </authorList>
    </citation>
    <scope>NUCLEOTIDE SEQUENCE [LARGE SCALE GENOMIC DNA]</scope>
    <source>
        <strain evidence="14">DSM 11571 / OCM 486 / SEBR 4847</strain>
    </source>
</reference>
<evidence type="ECO:0000259" key="12">
    <source>
        <dbReference type="Pfam" id="PF00696"/>
    </source>
</evidence>
<comment type="subcellular location">
    <subcellularLocation>
        <location evidence="1 11">Cytoplasm</location>
    </subcellularLocation>
</comment>
<dbReference type="eggNOG" id="arCOG00858">
    <property type="taxonomic scope" value="Archaea"/>
</dbReference>
<evidence type="ECO:0000313" key="13">
    <source>
        <dbReference type="EMBL" id="ADN35605.1"/>
    </source>
</evidence>
<evidence type="ECO:0000256" key="5">
    <source>
        <dbReference type="ARBA" id="ARBA00022679"/>
    </source>
</evidence>
<evidence type="ECO:0000256" key="6">
    <source>
        <dbReference type="ARBA" id="ARBA00022741"/>
    </source>
</evidence>
<feature type="binding site" evidence="11">
    <location>
        <position position="140"/>
    </location>
    <ligand>
        <name>ATP</name>
        <dbReference type="ChEBI" id="CHEBI:30616"/>
    </ligand>
</feature>
<dbReference type="OrthoDB" id="372251at2157"/>
<evidence type="ECO:0000256" key="1">
    <source>
        <dbReference type="ARBA" id="ARBA00004496"/>
    </source>
</evidence>
<comment type="caution">
    <text evidence="11">Lacks conserved residue(s) required for the propagation of feature annotation.</text>
</comment>
<dbReference type="GO" id="GO:0044210">
    <property type="term" value="P:'de novo' CTP biosynthetic process"/>
    <property type="evidence" value="ECO:0007669"/>
    <property type="project" value="UniProtKB-UniRule"/>
</dbReference>
<keyword evidence="5 11" id="KW-0808">Transferase</keyword>
<evidence type="ECO:0000256" key="9">
    <source>
        <dbReference type="ARBA" id="ARBA00022975"/>
    </source>
</evidence>
<evidence type="ECO:0000313" key="14">
    <source>
        <dbReference type="Proteomes" id="UP000006565"/>
    </source>
</evidence>
<feature type="binding site" evidence="11">
    <location>
        <position position="44"/>
    </location>
    <ligand>
        <name>UMP</name>
        <dbReference type="ChEBI" id="CHEBI:57865"/>
    </ligand>
</feature>
<dbReference type="InterPro" id="IPR011817">
    <property type="entry name" value="Uridylate_kinase"/>
</dbReference>
<keyword evidence="14" id="KW-1185">Reference proteome</keyword>
<feature type="binding site" evidence="11">
    <location>
        <position position="66"/>
    </location>
    <ligand>
        <name>UMP</name>
        <dbReference type="ChEBI" id="CHEBI:57865"/>
    </ligand>
</feature>
<evidence type="ECO:0000256" key="2">
    <source>
        <dbReference type="ARBA" id="ARBA00004791"/>
    </source>
</evidence>
<keyword evidence="6 11" id="KW-0547">Nucleotide-binding</keyword>
<dbReference type="UniPathway" id="UPA00159">
    <property type="reaction ID" value="UER00275"/>
</dbReference>
<comment type="function">
    <text evidence="11">Catalyzes the reversible phosphorylation of UMP to UDP.</text>
</comment>
<comment type="catalytic activity">
    <reaction evidence="10 11">
        <text>UMP + ATP = UDP + ADP</text>
        <dbReference type="Rhea" id="RHEA:24400"/>
        <dbReference type="ChEBI" id="CHEBI:30616"/>
        <dbReference type="ChEBI" id="CHEBI:57865"/>
        <dbReference type="ChEBI" id="CHEBI:58223"/>
        <dbReference type="ChEBI" id="CHEBI:456216"/>
        <dbReference type="EC" id="2.7.4.22"/>
    </reaction>
</comment>
<comment type="similarity">
    <text evidence="3 11">Belongs to the UMP kinase family.</text>
</comment>
<dbReference type="PIRSF" id="PIRSF005650">
    <property type="entry name" value="Uridylate_kin"/>
    <property type="match status" value="1"/>
</dbReference>
<comment type="subunit">
    <text evidence="11">Homohexamer.</text>
</comment>
<gene>
    <name evidence="11" type="primary">pyrH</name>
    <name evidence="13" type="ordered locus">Mpet_0834</name>
</gene>
<organism evidence="13 14">
    <name type="scientific">Methanolacinia petrolearia (strain DSM 11571 / OCM 486 / SEBR 4847)</name>
    <name type="common">Methanoplanus petrolearius</name>
    <dbReference type="NCBI Taxonomy" id="679926"/>
    <lineage>
        <taxon>Archaea</taxon>
        <taxon>Methanobacteriati</taxon>
        <taxon>Methanobacteriota</taxon>
        <taxon>Stenosarchaea group</taxon>
        <taxon>Methanomicrobia</taxon>
        <taxon>Methanomicrobiales</taxon>
        <taxon>Methanomicrobiaceae</taxon>
        <taxon>Methanolacinia</taxon>
    </lineage>
</organism>
<dbReference type="NCBIfam" id="TIGR02076">
    <property type="entry name" value="pyrH_arch"/>
    <property type="match status" value="1"/>
</dbReference>
<dbReference type="GO" id="GO:0033862">
    <property type="term" value="F:UMP kinase activity"/>
    <property type="evidence" value="ECO:0007669"/>
    <property type="project" value="UniProtKB-EC"/>
</dbReference>
<keyword evidence="8 11" id="KW-0067">ATP-binding</keyword>
<dbReference type="STRING" id="679926.Mpet_0834"/>
<dbReference type="InterPro" id="IPR011818">
    <property type="entry name" value="Uridylate_kinase_arch/spir"/>
</dbReference>
<dbReference type="KEGG" id="mpi:Mpet_0834"/>
<dbReference type="PANTHER" id="PTHR42833">
    <property type="entry name" value="URIDYLATE KINASE"/>
    <property type="match status" value="1"/>
</dbReference>
<dbReference type="InterPro" id="IPR001048">
    <property type="entry name" value="Asp/Glu/Uridylate_kinase"/>
</dbReference>
<evidence type="ECO:0000256" key="4">
    <source>
        <dbReference type="ARBA" id="ARBA00022490"/>
    </source>
</evidence>
<feature type="binding site" evidence="11">
    <location>
        <position position="49"/>
    </location>
    <ligand>
        <name>ATP</name>
        <dbReference type="ChEBI" id="CHEBI:30616"/>
    </ligand>
</feature>